<feature type="region of interest" description="Disordered" evidence="1">
    <location>
        <begin position="63"/>
        <end position="84"/>
    </location>
</feature>
<evidence type="ECO:0000313" key="2">
    <source>
        <dbReference type="EMBL" id="KAL0169158.1"/>
    </source>
</evidence>
<evidence type="ECO:0000313" key="3">
    <source>
        <dbReference type="Proteomes" id="UP001529510"/>
    </source>
</evidence>
<proteinExistence type="predicted"/>
<feature type="non-terminal residue" evidence="2">
    <location>
        <position position="1"/>
    </location>
</feature>
<dbReference type="EMBL" id="JAMKFB020000017">
    <property type="protein sequence ID" value="KAL0169158.1"/>
    <property type="molecule type" value="Genomic_DNA"/>
</dbReference>
<protein>
    <submittedName>
        <fullName evidence="2">Uncharacterized protein</fullName>
    </submittedName>
</protein>
<dbReference type="Proteomes" id="UP001529510">
    <property type="component" value="Unassembled WGS sequence"/>
</dbReference>
<keyword evidence="3" id="KW-1185">Reference proteome</keyword>
<accession>A0ABD0P826</accession>
<sequence>ANTSPAGSENITKEIEELRQTLLENQGELQSSLDSENEYSNRCKELWAELEQLRTLVQNLSSDLESRDGERTEEHMVAQWKMHT</sequence>
<feature type="compositionally biased region" description="Basic and acidic residues" evidence="1">
    <location>
        <begin position="64"/>
        <end position="76"/>
    </location>
</feature>
<reference evidence="2 3" key="1">
    <citation type="submission" date="2024-05" db="EMBL/GenBank/DDBJ databases">
        <title>Genome sequencing and assembly of Indian major carp, Cirrhinus mrigala (Hamilton, 1822).</title>
        <authorList>
            <person name="Mohindra V."/>
            <person name="Chowdhury L.M."/>
            <person name="Lal K."/>
            <person name="Jena J.K."/>
        </authorList>
    </citation>
    <scope>NUCLEOTIDE SEQUENCE [LARGE SCALE GENOMIC DNA]</scope>
    <source>
        <strain evidence="2">CM1030</strain>
        <tissue evidence="2">Blood</tissue>
    </source>
</reference>
<dbReference type="AlphaFoldDB" id="A0ABD0P826"/>
<name>A0ABD0P826_CIRMR</name>
<comment type="caution">
    <text evidence="2">The sequence shown here is derived from an EMBL/GenBank/DDBJ whole genome shotgun (WGS) entry which is preliminary data.</text>
</comment>
<gene>
    <name evidence="2" type="ORF">M9458_033754</name>
</gene>
<organism evidence="2 3">
    <name type="scientific">Cirrhinus mrigala</name>
    <name type="common">Mrigala</name>
    <dbReference type="NCBI Taxonomy" id="683832"/>
    <lineage>
        <taxon>Eukaryota</taxon>
        <taxon>Metazoa</taxon>
        <taxon>Chordata</taxon>
        <taxon>Craniata</taxon>
        <taxon>Vertebrata</taxon>
        <taxon>Euteleostomi</taxon>
        <taxon>Actinopterygii</taxon>
        <taxon>Neopterygii</taxon>
        <taxon>Teleostei</taxon>
        <taxon>Ostariophysi</taxon>
        <taxon>Cypriniformes</taxon>
        <taxon>Cyprinidae</taxon>
        <taxon>Labeoninae</taxon>
        <taxon>Labeonini</taxon>
        <taxon>Cirrhinus</taxon>
    </lineage>
</organism>
<feature type="non-terminal residue" evidence="2">
    <location>
        <position position="84"/>
    </location>
</feature>
<evidence type="ECO:0000256" key="1">
    <source>
        <dbReference type="SAM" id="MobiDB-lite"/>
    </source>
</evidence>